<feature type="coiled-coil region" evidence="1">
    <location>
        <begin position="422"/>
        <end position="449"/>
    </location>
</feature>
<feature type="compositionally biased region" description="Polar residues" evidence="2">
    <location>
        <begin position="114"/>
        <end position="139"/>
    </location>
</feature>
<keyword evidence="1" id="KW-0175">Coiled coil</keyword>
<protein>
    <submittedName>
        <fullName evidence="3">Uncharacterized protein</fullName>
    </submittedName>
</protein>
<feature type="compositionally biased region" description="Basic and acidic residues" evidence="2">
    <location>
        <begin position="16"/>
        <end position="29"/>
    </location>
</feature>
<dbReference type="VEuPathDB" id="TrichDB:TRFO_39889"/>
<accession>A0A1J4J3A8</accession>
<gene>
    <name evidence="3" type="ORF">TRFO_39889</name>
</gene>
<reference evidence="3" key="1">
    <citation type="submission" date="2016-10" db="EMBL/GenBank/DDBJ databases">
        <authorList>
            <person name="Benchimol M."/>
            <person name="Almeida L.G."/>
            <person name="Vasconcelos A.T."/>
            <person name="Perreira-Neves A."/>
            <person name="Rosa I.A."/>
            <person name="Tasca T."/>
            <person name="Bogo M.R."/>
            <person name="de Souza W."/>
        </authorList>
    </citation>
    <scope>NUCLEOTIDE SEQUENCE [LARGE SCALE GENOMIC DNA]</scope>
    <source>
        <strain evidence="3">K</strain>
    </source>
</reference>
<evidence type="ECO:0000256" key="2">
    <source>
        <dbReference type="SAM" id="MobiDB-lite"/>
    </source>
</evidence>
<evidence type="ECO:0000256" key="1">
    <source>
        <dbReference type="SAM" id="Coils"/>
    </source>
</evidence>
<feature type="compositionally biased region" description="Low complexity" evidence="2">
    <location>
        <begin position="140"/>
        <end position="152"/>
    </location>
</feature>
<dbReference type="EMBL" id="MLAK01001363">
    <property type="protein sequence ID" value="OHS93936.1"/>
    <property type="molecule type" value="Genomic_DNA"/>
</dbReference>
<feature type="region of interest" description="Disordered" evidence="2">
    <location>
        <begin position="67"/>
        <end position="152"/>
    </location>
</feature>
<dbReference type="RefSeq" id="XP_068347073.1">
    <property type="nucleotide sequence ID" value="XM_068512892.1"/>
</dbReference>
<feature type="region of interest" description="Disordered" evidence="2">
    <location>
        <begin position="1"/>
        <end position="29"/>
    </location>
</feature>
<organism evidence="3 4">
    <name type="scientific">Tritrichomonas foetus</name>
    <dbReference type="NCBI Taxonomy" id="1144522"/>
    <lineage>
        <taxon>Eukaryota</taxon>
        <taxon>Metamonada</taxon>
        <taxon>Parabasalia</taxon>
        <taxon>Tritrichomonadida</taxon>
        <taxon>Tritrichomonadidae</taxon>
        <taxon>Tritrichomonas</taxon>
    </lineage>
</organism>
<name>A0A1J4J3A8_9EUKA</name>
<keyword evidence="4" id="KW-1185">Reference proteome</keyword>
<evidence type="ECO:0000313" key="4">
    <source>
        <dbReference type="Proteomes" id="UP000179807"/>
    </source>
</evidence>
<comment type="caution">
    <text evidence="3">The sequence shown here is derived from an EMBL/GenBank/DDBJ whole genome shotgun (WGS) entry which is preliminary data.</text>
</comment>
<dbReference type="Proteomes" id="UP000179807">
    <property type="component" value="Unassembled WGS sequence"/>
</dbReference>
<dbReference type="GeneID" id="94847596"/>
<feature type="compositionally biased region" description="Basic and acidic residues" evidence="2">
    <location>
        <begin position="72"/>
        <end position="100"/>
    </location>
</feature>
<evidence type="ECO:0000313" key="3">
    <source>
        <dbReference type="EMBL" id="OHS93936.1"/>
    </source>
</evidence>
<sequence>MSNELPPYARALQNRKMRDTRFTKNDYDERAFPKYQLQRNNNANYNNYQDPYARRQDRYYDDDYVQKPQQFYEDRPRQPTRRRGSDFNDEIKTRRNEARQQHKQMKAPRKMSQNDDCNNSYSSMMSENRSNDENSFSKMSQNSQVSSTQVQQTKELYPDLRSTVDELQQKNRELLNEISMLKNMNTDNEICELRVQLQTQKNRNAQLFQDLQKAENAAADAKQLISMKDTTIQSVQDECQKLRIDYQDLLTTVKLQNDQISQLNRRNRELEAELEKTRLAQPYMSAYKPVLINEPFDSFPNNNNNMSNNIYNDPIDNGIDAGNVGAQKNFDDNFNSIPTKPPHIGGASSTTSIQLINTKGNIHPAMKDNLNINFGDNEQKACDINVKVMNNVELRQQYESYLKKKESKEWLLSRAPPKGANKSHVRQEKEKLSDECDELARIVSKLKLELKLRGIY</sequence>
<dbReference type="AlphaFoldDB" id="A0A1J4J3A8"/>
<proteinExistence type="predicted"/>